<keyword evidence="7" id="KW-1185">Reference proteome</keyword>
<dbReference type="Proteomes" id="UP000029096">
    <property type="component" value="Unassembled WGS sequence"/>
</dbReference>
<protein>
    <submittedName>
        <fullName evidence="6">Transcriptional regulator, TetR family</fullName>
    </submittedName>
</protein>
<evidence type="ECO:0000313" key="6">
    <source>
        <dbReference type="EMBL" id="KFI46827.1"/>
    </source>
</evidence>
<dbReference type="Pfam" id="PF00440">
    <property type="entry name" value="TetR_N"/>
    <property type="match status" value="1"/>
</dbReference>
<dbReference type="InterPro" id="IPR001647">
    <property type="entry name" value="HTH_TetR"/>
</dbReference>
<organism evidence="6 7">
    <name type="scientific">Bifidobacterium bohemicum DSM 22767</name>
    <dbReference type="NCBI Taxonomy" id="1437606"/>
    <lineage>
        <taxon>Bacteria</taxon>
        <taxon>Bacillati</taxon>
        <taxon>Actinomycetota</taxon>
        <taxon>Actinomycetes</taxon>
        <taxon>Bifidobacteriales</taxon>
        <taxon>Bifidobacteriaceae</taxon>
        <taxon>Bifidobacterium</taxon>
    </lineage>
</organism>
<dbReference type="PANTHER" id="PTHR30055:SF234">
    <property type="entry name" value="HTH-TYPE TRANSCRIPTIONAL REGULATOR BETI"/>
    <property type="match status" value="1"/>
</dbReference>
<dbReference type="InterPro" id="IPR050109">
    <property type="entry name" value="HTH-type_TetR-like_transc_reg"/>
</dbReference>
<reference evidence="6 7" key="1">
    <citation type="submission" date="2014-03" db="EMBL/GenBank/DDBJ databases">
        <title>Genomics of Bifidobacteria.</title>
        <authorList>
            <person name="Ventura M."/>
            <person name="Milani C."/>
            <person name="Lugli G.A."/>
        </authorList>
    </citation>
    <scope>NUCLEOTIDE SEQUENCE [LARGE SCALE GENOMIC DNA]</scope>
    <source>
        <strain evidence="6 7">DSM 22767</strain>
    </source>
</reference>
<dbReference type="PROSITE" id="PS50977">
    <property type="entry name" value="HTH_TETR_2"/>
    <property type="match status" value="1"/>
</dbReference>
<evidence type="ECO:0000256" key="4">
    <source>
        <dbReference type="PROSITE-ProRule" id="PRU00335"/>
    </source>
</evidence>
<evidence type="ECO:0000259" key="5">
    <source>
        <dbReference type="PROSITE" id="PS50977"/>
    </source>
</evidence>
<evidence type="ECO:0000313" key="7">
    <source>
        <dbReference type="Proteomes" id="UP000029096"/>
    </source>
</evidence>
<dbReference type="GO" id="GO:0000976">
    <property type="term" value="F:transcription cis-regulatory region binding"/>
    <property type="evidence" value="ECO:0007669"/>
    <property type="project" value="TreeGrafter"/>
</dbReference>
<dbReference type="eggNOG" id="COG1309">
    <property type="taxonomic scope" value="Bacteria"/>
</dbReference>
<dbReference type="PROSITE" id="PS01081">
    <property type="entry name" value="HTH_TETR_1"/>
    <property type="match status" value="1"/>
</dbReference>
<keyword evidence="3" id="KW-0804">Transcription</keyword>
<feature type="DNA-binding region" description="H-T-H motif" evidence="4">
    <location>
        <begin position="29"/>
        <end position="48"/>
    </location>
</feature>
<name>A0A086ZJX7_9BIFI</name>
<sequence length="190" mass="21030">MVHSAADSERRLLAETVKAIERNGYMNISLRDIASSAGLTTGCLYRHFPDKEDLLVRAGYVVSEDLARRVVPEDGGGADAFDALLHVGVELLSLTRTDPNLVDFFFYGPLYAKAAKSGYGGTPPLFLSRIRAIVEQACLQYEHAGDPDLLLTQVWSFIQGYSLLVRHGTVAYDERSLVITLRDFLGARRH</sequence>
<dbReference type="AlphaFoldDB" id="A0A086ZJX7"/>
<keyword evidence="1" id="KW-0805">Transcription regulation</keyword>
<evidence type="ECO:0000256" key="2">
    <source>
        <dbReference type="ARBA" id="ARBA00023125"/>
    </source>
</evidence>
<evidence type="ECO:0000256" key="3">
    <source>
        <dbReference type="ARBA" id="ARBA00023163"/>
    </source>
</evidence>
<comment type="caution">
    <text evidence="6">The sequence shown here is derived from an EMBL/GenBank/DDBJ whole genome shotgun (WGS) entry which is preliminary data.</text>
</comment>
<dbReference type="GO" id="GO:0003700">
    <property type="term" value="F:DNA-binding transcription factor activity"/>
    <property type="evidence" value="ECO:0007669"/>
    <property type="project" value="TreeGrafter"/>
</dbReference>
<evidence type="ECO:0000256" key="1">
    <source>
        <dbReference type="ARBA" id="ARBA00023015"/>
    </source>
</evidence>
<keyword evidence="2 4" id="KW-0238">DNA-binding</keyword>
<dbReference type="EMBL" id="JGYP01000001">
    <property type="protein sequence ID" value="KFI46827.1"/>
    <property type="molecule type" value="Genomic_DNA"/>
</dbReference>
<dbReference type="OrthoDB" id="3627020at2"/>
<accession>A0A086ZJX7</accession>
<dbReference type="STRING" id="1437606.BBOH_0301"/>
<dbReference type="SUPFAM" id="SSF46689">
    <property type="entry name" value="Homeodomain-like"/>
    <property type="match status" value="1"/>
</dbReference>
<dbReference type="PRINTS" id="PR00455">
    <property type="entry name" value="HTHTETR"/>
</dbReference>
<feature type="domain" description="HTH tetR-type" evidence="5">
    <location>
        <begin position="6"/>
        <end position="66"/>
    </location>
</feature>
<dbReference type="RefSeq" id="WP_033520361.1">
    <property type="nucleotide sequence ID" value="NZ_JDUS01000001.1"/>
</dbReference>
<proteinExistence type="predicted"/>
<gene>
    <name evidence="6" type="ORF">BBOH_0301</name>
</gene>
<dbReference type="InterPro" id="IPR023772">
    <property type="entry name" value="DNA-bd_HTH_TetR-type_CS"/>
</dbReference>
<dbReference type="InterPro" id="IPR009057">
    <property type="entry name" value="Homeodomain-like_sf"/>
</dbReference>
<dbReference type="PANTHER" id="PTHR30055">
    <property type="entry name" value="HTH-TYPE TRANSCRIPTIONAL REGULATOR RUTR"/>
    <property type="match status" value="1"/>
</dbReference>
<dbReference type="Gene3D" id="1.10.357.10">
    <property type="entry name" value="Tetracycline Repressor, domain 2"/>
    <property type="match status" value="1"/>
</dbReference>